<dbReference type="Proteomes" id="UP000057737">
    <property type="component" value="Unassembled WGS sequence"/>
</dbReference>
<accession>A0A109JBA8</accession>
<sequence>MDFTKAAIESLQPAHWLIAVGVLLVIVGLVGILIGRGQSTKDHDDPSRALNRDPRARMPPLPDLLDSRPRNDRRPKPD</sequence>
<comment type="caution">
    <text evidence="3">The sequence shown here is derived from an EMBL/GenBank/DDBJ whole genome shotgun (WGS) entry which is preliminary data.</text>
</comment>
<evidence type="ECO:0000256" key="1">
    <source>
        <dbReference type="SAM" id="MobiDB-lite"/>
    </source>
</evidence>
<evidence type="ECO:0000313" key="4">
    <source>
        <dbReference type="Proteomes" id="UP000057737"/>
    </source>
</evidence>
<gene>
    <name evidence="3" type="ORF">AS156_23390</name>
</gene>
<keyword evidence="2" id="KW-1133">Transmembrane helix</keyword>
<feature type="region of interest" description="Disordered" evidence="1">
    <location>
        <begin position="37"/>
        <end position="78"/>
    </location>
</feature>
<keyword evidence="4" id="KW-1185">Reference proteome</keyword>
<proteinExistence type="predicted"/>
<evidence type="ECO:0000313" key="3">
    <source>
        <dbReference type="EMBL" id="KWV45706.1"/>
    </source>
</evidence>
<feature type="transmembrane region" description="Helical" evidence="2">
    <location>
        <begin position="14"/>
        <end position="34"/>
    </location>
</feature>
<dbReference type="RefSeq" id="WP_066515291.1">
    <property type="nucleotide sequence ID" value="NZ_LNCU01000121.1"/>
</dbReference>
<feature type="compositionally biased region" description="Basic and acidic residues" evidence="1">
    <location>
        <begin position="39"/>
        <end position="56"/>
    </location>
</feature>
<reference evidence="3 4" key="1">
    <citation type="submission" date="2015-11" db="EMBL/GenBank/DDBJ databases">
        <title>Draft Genome Sequence of the Strain BR 10303 (Bradyrhizobium sp.) isolated from nodules of Centrolobium paraense.</title>
        <authorList>
            <person name="Zelli J.E."/>
            <person name="Simoes-Araujo J.L."/>
            <person name="Barauna A.C."/>
            <person name="Silva K."/>
        </authorList>
    </citation>
    <scope>NUCLEOTIDE SEQUENCE [LARGE SCALE GENOMIC DNA]</scope>
    <source>
        <strain evidence="3 4">BR 10303</strain>
    </source>
</reference>
<protein>
    <submittedName>
        <fullName evidence="3">Uncharacterized protein</fullName>
    </submittedName>
</protein>
<keyword evidence="2" id="KW-0812">Transmembrane</keyword>
<organism evidence="3 4">
    <name type="scientific">Bradyrhizobium macuxiense</name>
    <dbReference type="NCBI Taxonomy" id="1755647"/>
    <lineage>
        <taxon>Bacteria</taxon>
        <taxon>Pseudomonadati</taxon>
        <taxon>Pseudomonadota</taxon>
        <taxon>Alphaproteobacteria</taxon>
        <taxon>Hyphomicrobiales</taxon>
        <taxon>Nitrobacteraceae</taxon>
        <taxon>Bradyrhizobium</taxon>
    </lineage>
</organism>
<keyword evidence="2" id="KW-0472">Membrane</keyword>
<name>A0A109JBA8_9BRAD</name>
<dbReference type="AlphaFoldDB" id="A0A109JBA8"/>
<evidence type="ECO:0000256" key="2">
    <source>
        <dbReference type="SAM" id="Phobius"/>
    </source>
</evidence>
<feature type="compositionally biased region" description="Basic and acidic residues" evidence="1">
    <location>
        <begin position="65"/>
        <end position="78"/>
    </location>
</feature>
<dbReference type="EMBL" id="LNCU01000121">
    <property type="protein sequence ID" value="KWV45706.1"/>
    <property type="molecule type" value="Genomic_DNA"/>
</dbReference>